<reference evidence="1 2" key="1">
    <citation type="submission" date="2016-07" db="EMBL/GenBank/DDBJ databases">
        <title>Pervasive Adenine N6-methylation of Active Genes in Fungi.</title>
        <authorList>
            <consortium name="DOE Joint Genome Institute"/>
            <person name="Mondo S.J."/>
            <person name="Dannebaum R.O."/>
            <person name="Kuo R.C."/>
            <person name="Labutti K."/>
            <person name="Haridas S."/>
            <person name="Kuo A."/>
            <person name="Salamov A."/>
            <person name="Ahrendt S.R."/>
            <person name="Lipzen A."/>
            <person name="Sullivan W."/>
            <person name="Andreopoulos W.B."/>
            <person name="Clum A."/>
            <person name="Lindquist E."/>
            <person name="Daum C."/>
            <person name="Ramamoorthy G.K."/>
            <person name="Gryganskyi A."/>
            <person name="Culley D."/>
            <person name="Magnuson J.K."/>
            <person name="James T.Y."/>
            <person name="O'Malley M.A."/>
            <person name="Stajich J.E."/>
            <person name="Spatafora J.W."/>
            <person name="Visel A."/>
            <person name="Grigoriev I.V."/>
        </authorList>
    </citation>
    <scope>NUCLEOTIDE SEQUENCE [LARGE SCALE GENOMIC DNA]</scope>
    <source>
        <strain evidence="1 2">JEL800</strain>
    </source>
</reference>
<dbReference type="AlphaFoldDB" id="A0A1Y2CNX1"/>
<dbReference type="STRING" id="329046.A0A1Y2CNX1"/>
<evidence type="ECO:0000313" key="1">
    <source>
        <dbReference type="EMBL" id="ORY48692.1"/>
    </source>
</evidence>
<proteinExistence type="predicted"/>
<keyword evidence="2" id="KW-1185">Reference proteome</keyword>
<dbReference type="OrthoDB" id="1517790at2759"/>
<dbReference type="InterPro" id="IPR018714">
    <property type="entry name" value="DUF2237"/>
</dbReference>
<dbReference type="Pfam" id="PF09996">
    <property type="entry name" value="DUF2237"/>
    <property type="match status" value="1"/>
</dbReference>
<dbReference type="PANTHER" id="PTHR37466">
    <property type="entry name" value="SLR1628 PROTEIN"/>
    <property type="match status" value="1"/>
</dbReference>
<dbReference type="EMBL" id="MCGO01000011">
    <property type="protein sequence ID" value="ORY48692.1"/>
    <property type="molecule type" value="Genomic_DNA"/>
</dbReference>
<dbReference type="Gene3D" id="3.30.56.110">
    <property type="entry name" value="Protein of unknown function DUF2237"/>
    <property type="match status" value="1"/>
</dbReference>
<sequence>MLSRFGAALNQRTPAIATRHFNPVSFQSFTKRSYAGHAMSSQSTQLNVFGEPLIVCCTNPMTGFFRTGYCETEEETDLGIHTICAYVTEEFLAHQRKIGNDLVTPRPQFSFPGLKPGDHWCVCAKRWKESLDAGIITKVKLQSTHMKTLRVLNMTLEELQQYGK</sequence>
<dbReference type="PANTHER" id="PTHR37466:SF1">
    <property type="entry name" value="SLR1628 PROTEIN"/>
    <property type="match status" value="1"/>
</dbReference>
<organism evidence="1 2">
    <name type="scientific">Rhizoclosmatium globosum</name>
    <dbReference type="NCBI Taxonomy" id="329046"/>
    <lineage>
        <taxon>Eukaryota</taxon>
        <taxon>Fungi</taxon>
        <taxon>Fungi incertae sedis</taxon>
        <taxon>Chytridiomycota</taxon>
        <taxon>Chytridiomycota incertae sedis</taxon>
        <taxon>Chytridiomycetes</taxon>
        <taxon>Chytridiales</taxon>
        <taxon>Chytriomycetaceae</taxon>
        <taxon>Rhizoclosmatium</taxon>
    </lineage>
</organism>
<name>A0A1Y2CNX1_9FUNG</name>
<protein>
    <submittedName>
        <fullName evidence="1">Uncharacterized protein</fullName>
    </submittedName>
</protein>
<comment type="caution">
    <text evidence="1">The sequence shown here is derived from an EMBL/GenBank/DDBJ whole genome shotgun (WGS) entry which is preliminary data.</text>
</comment>
<gene>
    <name evidence="1" type="ORF">BCR33DRAFT_714418</name>
</gene>
<evidence type="ECO:0000313" key="2">
    <source>
        <dbReference type="Proteomes" id="UP000193642"/>
    </source>
</evidence>
<accession>A0A1Y2CNX1</accession>
<dbReference type="Proteomes" id="UP000193642">
    <property type="component" value="Unassembled WGS sequence"/>
</dbReference>